<evidence type="ECO:0000313" key="6">
    <source>
        <dbReference type="EMBL" id="MRX09150.1"/>
    </source>
</evidence>
<dbReference type="GO" id="GO:0055085">
    <property type="term" value="P:transmembrane transport"/>
    <property type="evidence" value="ECO:0007669"/>
    <property type="project" value="InterPro"/>
</dbReference>
<dbReference type="NCBIfam" id="TIGR01352">
    <property type="entry name" value="tonB_Cterm"/>
    <property type="match status" value="1"/>
</dbReference>
<keyword evidence="4" id="KW-0472">Membrane</keyword>
<keyword evidence="3" id="KW-1133">Transmembrane helix</keyword>
<keyword evidence="7" id="KW-1185">Reference proteome</keyword>
<dbReference type="InterPro" id="IPR006260">
    <property type="entry name" value="TonB/TolA_C"/>
</dbReference>
<proteinExistence type="predicted"/>
<organism evidence="6 7">
    <name type="scientific">Duganella alba</name>
    <dbReference type="NCBI Taxonomy" id="2666081"/>
    <lineage>
        <taxon>Bacteria</taxon>
        <taxon>Pseudomonadati</taxon>
        <taxon>Pseudomonadota</taxon>
        <taxon>Betaproteobacteria</taxon>
        <taxon>Burkholderiales</taxon>
        <taxon>Oxalobacteraceae</taxon>
        <taxon>Telluria group</taxon>
        <taxon>Duganella</taxon>
    </lineage>
</organism>
<accession>A0A6L5QHN1</accession>
<evidence type="ECO:0000256" key="1">
    <source>
        <dbReference type="ARBA" id="ARBA00004167"/>
    </source>
</evidence>
<comment type="caution">
    <text evidence="6">The sequence shown here is derived from an EMBL/GenBank/DDBJ whole genome shotgun (WGS) entry which is preliminary data.</text>
</comment>
<sequence>MAGIPTIKYSYMVHRSIVQPYQMCFSIELITWSPTMIIRSIAALALISLSTLSNQASAATSAAPTRLANAECDVPAYRNSWQDDELQGNVKLAVLVDAQGNVKDTKVISSSGHVALDRASLHASTACKFKPATSGAEPVWAQVQYNWVLN</sequence>
<dbReference type="AlphaFoldDB" id="A0A6L5QHN1"/>
<gene>
    <name evidence="6" type="ORF">GJ697_15010</name>
</gene>
<dbReference type="Gene3D" id="3.30.1150.10">
    <property type="match status" value="1"/>
</dbReference>
<evidence type="ECO:0000313" key="7">
    <source>
        <dbReference type="Proteomes" id="UP000481037"/>
    </source>
</evidence>
<dbReference type="EMBL" id="WKJM01000011">
    <property type="protein sequence ID" value="MRX09150.1"/>
    <property type="molecule type" value="Genomic_DNA"/>
</dbReference>
<feature type="domain" description="TonB C-terminal" evidence="5">
    <location>
        <begin position="62"/>
        <end position="150"/>
    </location>
</feature>
<dbReference type="Proteomes" id="UP000481037">
    <property type="component" value="Unassembled WGS sequence"/>
</dbReference>
<evidence type="ECO:0000256" key="2">
    <source>
        <dbReference type="ARBA" id="ARBA00022692"/>
    </source>
</evidence>
<evidence type="ECO:0000259" key="5">
    <source>
        <dbReference type="PROSITE" id="PS52015"/>
    </source>
</evidence>
<dbReference type="GO" id="GO:0016020">
    <property type="term" value="C:membrane"/>
    <property type="evidence" value="ECO:0007669"/>
    <property type="project" value="UniProtKB-SubCell"/>
</dbReference>
<keyword evidence="2" id="KW-0812">Transmembrane</keyword>
<dbReference type="PROSITE" id="PS52015">
    <property type="entry name" value="TONB_CTD"/>
    <property type="match status" value="1"/>
</dbReference>
<evidence type="ECO:0000256" key="4">
    <source>
        <dbReference type="ARBA" id="ARBA00023136"/>
    </source>
</evidence>
<evidence type="ECO:0000256" key="3">
    <source>
        <dbReference type="ARBA" id="ARBA00022989"/>
    </source>
</evidence>
<protein>
    <submittedName>
        <fullName evidence="6">TonB family protein</fullName>
    </submittedName>
</protein>
<comment type="subcellular location">
    <subcellularLocation>
        <location evidence="1">Membrane</location>
        <topology evidence="1">Single-pass membrane protein</topology>
    </subcellularLocation>
</comment>
<name>A0A6L5QHN1_9BURK</name>
<dbReference type="SUPFAM" id="SSF74653">
    <property type="entry name" value="TolA/TonB C-terminal domain"/>
    <property type="match status" value="1"/>
</dbReference>
<reference evidence="6 7" key="1">
    <citation type="submission" date="2019-11" db="EMBL/GenBank/DDBJ databases">
        <title>Novel species isolated from a subtropical stream in China.</title>
        <authorList>
            <person name="Lu H."/>
        </authorList>
    </citation>
    <scope>NUCLEOTIDE SEQUENCE [LARGE SCALE GENOMIC DNA]</scope>
    <source>
        <strain evidence="6 7">FT25W</strain>
    </source>
</reference>
<dbReference type="Pfam" id="PF03544">
    <property type="entry name" value="TonB_C"/>
    <property type="match status" value="1"/>
</dbReference>
<dbReference type="InterPro" id="IPR037682">
    <property type="entry name" value="TonB_C"/>
</dbReference>